<dbReference type="RefSeq" id="WP_071164340.1">
    <property type="nucleotide sequence ID" value="NZ_CP017812.1"/>
</dbReference>
<gene>
    <name evidence="13" type="primary">dapB</name>
    <name evidence="16" type="ORF">BK816_05855</name>
</gene>
<comment type="similarity">
    <text evidence="1 13">Belongs to the DapB family.</text>
</comment>
<comment type="pathway">
    <text evidence="9 13">Amino-acid biosynthesis; L-lysine biosynthesis via DAP pathway; (S)-tetrahydrodipicolinate from L-aspartate: step 4/4.</text>
</comment>
<dbReference type="PIRSF" id="PIRSF000161">
    <property type="entry name" value="DHPR"/>
    <property type="match status" value="1"/>
</dbReference>
<evidence type="ECO:0000259" key="15">
    <source>
        <dbReference type="Pfam" id="PF05173"/>
    </source>
</evidence>
<keyword evidence="2 13" id="KW-0963">Cytoplasm</keyword>
<dbReference type="UniPathway" id="UPA00034">
    <property type="reaction ID" value="UER00018"/>
</dbReference>
<keyword evidence="6 13" id="KW-0560">Oxidoreductase</keyword>
<evidence type="ECO:0000313" key="17">
    <source>
        <dbReference type="Proteomes" id="UP000176288"/>
    </source>
</evidence>
<feature type="domain" description="Dihydrodipicolinate reductase C-terminal" evidence="15">
    <location>
        <begin position="107"/>
        <end position="241"/>
    </location>
</feature>
<evidence type="ECO:0000256" key="3">
    <source>
        <dbReference type="ARBA" id="ARBA00022605"/>
    </source>
</evidence>
<dbReference type="OrthoDB" id="9790352at2"/>
<dbReference type="EC" id="1.17.1.8" evidence="10 13"/>
<feature type="binding site" evidence="13">
    <location>
        <begin position="8"/>
        <end position="13"/>
    </location>
    <ligand>
        <name>NAD(+)</name>
        <dbReference type="ChEBI" id="CHEBI:57540"/>
    </ligand>
</feature>
<dbReference type="Proteomes" id="UP000176288">
    <property type="component" value="Chromosome"/>
</dbReference>
<dbReference type="InterPro" id="IPR022663">
    <property type="entry name" value="DapB_C"/>
</dbReference>
<evidence type="ECO:0000256" key="7">
    <source>
        <dbReference type="ARBA" id="ARBA00023027"/>
    </source>
</evidence>
<dbReference type="GO" id="GO:0050661">
    <property type="term" value="F:NADP binding"/>
    <property type="evidence" value="ECO:0007669"/>
    <property type="project" value="UniProtKB-UniRule"/>
</dbReference>
<evidence type="ECO:0000256" key="11">
    <source>
        <dbReference type="ARBA" id="ARBA00049080"/>
    </source>
</evidence>
<sequence length="248" mass="26348">MKKIAVIGAEGRMGSQVVRAVNAADDLELVAELDRNDDLTAETLNGAEVAIDFTNPQVSQAHVLACAMAGCDVIVGTSGWSEADTKFVLPALEKTRALIVPNFAISAVLAMRFAAEAARYFESAEVIEMHHPDKLDAPSGTAAHTAQVISEARKEAGLGDSPDATEYDEDGARGAKLHGVHVHAVRARGYMASEEIIFGNAGETLIVRTDTTDRACYMPGVVLAARNIHRLSTGLHIGLDTVMDLPNE</sequence>
<dbReference type="CDD" id="cd02274">
    <property type="entry name" value="DHDPR_N"/>
    <property type="match status" value="1"/>
</dbReference>
<evidence type="ECO:0000256" key="9">
    <source>
        <dbReference type="ARBA" id="ARBA00037922"/>
    </source>
</evidence>
<feature type="binding site" evidence="13">
    <location>
        <begin position="100"/>
        <end position="103"/>
    </location>
    <ligand>
        <name>NAD(+)</name>
        <dbReference type="ChEBI" id="CHEBI:57540"/>
    </ligand>
</feature>
<dbReference type="SUPFAM" id="SSF55347">
    <property type="entry name" value="Glyceraldehyde-3-phosphate dehydrogenase-like, C-terminal domain"/>
    <property type="match status" value="1"/>
</dbReference>
<feature type="binding site" evidence="13">
    <location>
        <begin position="140"/>
        <end position="141"/>
    </location>
    <ligand>
        <name>(S)-2,3,4,5-tetrahydrodipicolinate</name>
        <dbReference type="ChEBI" id="CHEBI:16845"/>
    </ligand>
</feature>
<feature type="active site" description="Proton donor/acceptor" evidence="13">
    <location>
        <position position="130"/>
    </location>
</feature>
<keyword evidence="5 13" id="KW-0220">Diaminopimelate biosynthesis</keyword>
<dbReference type="KEGG" id="avu:BK816_05855"/>
<dbReference type="InterPro" id="IPR036291">
    <property type="entry name" value="NAD(P)-bd_dom_sf"/>
</dbReference>
<evidence type="ECO:0000256" key="5">
    <source>
        <dbReference type="ARBA" id="ARBA00022915"/>
    </source>
</evidence>
<dbReference type="FunFam" id="3.30.360.10:FF:000009">
    <property type="entry name" value="4-hydroxy-tetrahydrodipicolinate reductase"/>
    <property type="match status" value="1"/>
</dbReference>
<feature type="binding site" evidence="13">
    <location>
        <begin position="76"/>
        <end position="78"/>
    </location>
    <ligand>
        <name>NAD(+)</name>
        <dbReference type="ChEBI" id="CHEBI:57540"/>
    </ligand>
</feature>
<name>A0A1D9MKR1_9ACTO</name>
<dbReference type="GO" id="GO:0051287">
    <property type="term" value="F:NAD binding"/>
    <property type="evidence" value="ECO:0007669"/>
    <property type="project" value="UniProtKB-UniRule"/>
</dbReference>
<dbReference type="InterPro" id="IPR022664">
    <property type="entry name" value="DapB_N_CS"/>
</dbReference>
<feature type="binding site" evidence="13">
    <location>
        <position position="131"/>
    </location>
    <ligand>
        <name>(S)-2,3,4,5-tetrahydrodipicolinate</name>
        <dbReference type="ChEBI" id="CHEBI:16845"/>
    </ligand>
</feature>
<evidence type="ECO:0000259" key="14">
    <source>
        <dbReference type="Pfam" id="PF01113"/>
    </source>
</evidence>
<evidence type="ECO:0000256" key="8">
    <source>
        <dbReference type="ARBA" id="ARBA00023154"/>
    </source>
</evidence>
<comment type="catalytic activity">
    <reaction evidence="12 13">
        <text>(S)-2,3,4,5-tetrahydrodipicolinate + NAD(+) + H2O = (2S,4S)-4-hydroxy-2,3,4,5-tetrahydrodipicolinate + NADH + H(+)</text>
        <dbReference type="Rhea" id="RHEA:35323"/>
        <dbReference type="ChEBI" id="CHEBI:15377"/>
        <dbReference type="ChEBI" id="CHEBI:15378"/>
        <dbReference type="ChEBI" id="CHEBI:16845"/>
        <dbReference type="ChEBI" id="CHEBI:57540"/>
        <dbReference type="ChEBI" id="CHEBI:57945"/>
        <dbReference type="ChEBI" id="CHEBI:67139"/>
        <dbReference type="EC" id="1.17.1.8"/>
    </reaction>
</comment>
<evidence type="ECO:0000256" key="10">
    <source>
        <dbReference type="ARBA" id="ARBA00038983"/>
    </source>
</evidence>
<dbReference type="NCBIfam" id="TIGR00036">
    <property type="entry name" value="dapB"/>
    <property type="match status" value="1"/>
</dbReference>
<keyword evidence="7 13" id="KW-0520">NAD</keyword>
<comment type="subunit">
    <text evidence="13">Homotetramer.</text>
</comment>
<dbReference type="PANTHER" id="PTHR20836">
    <property type="entry name" value="DIHYDRODIPICOLINATE REDUCTASE"/>
    <property type="match status" value="1"/>
</dbReference>
<dbReference type="PROSITE" id="PS01298">
    <property type="entry name" value="DAPB"/>
    <property type="match status" value="1"/>
</dbReference>
<keyword evidence="17" id="KW-1185">Reference proteome</keyword>
<dbReference type="Gene3D" id="3.40.50.720">
    <property type="entry name" value="NAD(P)-binding Rossmann-like Domain"/>
    <property type="match status" value="1"/>
</dbReference>
<comment type="caution">
    <text evidence="13">Was originally thought to be a dihydrodipicolinate reductase (DHDPR), catalyzing the conversion of dihydrodipicolinate to tetrahydrodipicolinate. However, it was shown in E.coli that the substrate of the enzymatic reaction is not dihydrodipicolinate (DHDP) but in fact (2S,4S)-4-hydroxy-2,3,4,5-tetrahydrodipicolinic acid (HTPA), the product released by the DapA-catalyzed reaction.</text>
</comment>
<feature type="binding site" evidence="13">
    <location>
        <position position="35"/>
    </location>
    <ligand>
        <name>NADP(+)</name>
        <dbReference type="ChEBI" id="CHEBI:58349"/>
    </ligand>
</feature>
<dbReference type="EMBL" id="CP017812">
    <property type="protein sequence ID" value="AOZ72875.1"/>
    <property type="molecule type" value="Genomic_DNA"/>
</dbReference>
<dbReference type="AlphaFoldDB" id="A0A1D9MKR1"/>
<dbReference type="Pfam" id="PF05173">
    <property type="entry name" value="DapB_C"/>
    <property type="match status" value="1"/>
</dbReference>
<dbReference type="GO" id="GO:0019877">
    <property type="term" value="P:diaminopimelate biosynthetic process"/>
    <property type="evidence" value="ECO:0007669"/>
    <property type="project" value="UniProtKB-UniRule"/>
</dbReference>
<reference evidence="16 17" key="1">
    <citation type="submission" date="2016-10" db="EMBL/GenBank/DDBJ databases">
        <title>Actinomyces aegypiusis sp. nov., isolated from the Aegypius monachus in Qinghai Tibet Plateau China.</title>
        <authorList>
            <person name="Wang Y."/>
        </authorList>
    </citation>
    <scope>NUCLEOTIDE SEQUENCE [LARGE SCALE GENOMIC DNA]</scope>
    <source>
        <strain evidence="16 17">VUL4_3</strain>
    </source>
</reference>
<accession>A0A1D9MKR1</accession>
<evidence type="ECO:0000256" key="1">
    <source>
        <dbReference type="ARBA" id="ARBA00006642"/>
    </source>
</evidence>
<feature type="domain" description="Dihydrodipicolinate reductase N-terminal" evidence="14">
    <location>
        <begin position="3"/>
        <end position="103"/>
    </location>
</feature>
<proteinExistence type="inferred from homology"/>
<comment type="catalytic activity">
    <reaction evidence="11 13">
        <text>(S)-2,3,4,5-tetrahydrodipicolinate + NADP(+) + H2O = (2S,4S)-4-hydroxy-2,3,4,5-tetrahydrodipicolinate + NADPH + H(+)</text>
        <dbReference type="Rhea" id="RHEA:35331"/>
        <dbReference type="ChEBI" id="CHEBI:15377"/>
        <dbReference type="ChEBI" id="CHEBI:15378"/>
        <dbReference type="ChEBI" id="CHEBI:16845"/>
        <dbReference type="ChEBI" id="CHEBI:57783"/>
        <dbReference type="ChEBI" id="CHEBI:58349"/>
        <dbReference type="ChEBI" id="CHEBI:67139"/>
        <dbReference type="EC" id="1.17.1.8"/>
    </reaction>
</comment>
<dbReference type="InterPro" id="IPR000846">
    <property type="entry name" value="DapB_N"/>
</dbReference>
<comment type="subcellular location">
    <subcellularLocation>
        <location evidence="13">Cytoplasm</location>
    </subcellularLocation>
</comment>
<keyword evidence="4 13" id="KW-0521">NADP</keyword>
<protein>
    <recommendedName>
        <fullName evidence="10 13">4-hydroxy-tetrahydrodipicolinate reductase</fullName>
        <shortName evidence="13">HTPA reductase</shortName>
        <ecNumber evidence="10 13">1.17.1.8</ecNumber>
    </recommendedName>
</protein>
<dbReference type="Pfam" id="PF01113">
    <property type="entry name" value="DapB_N"/>
    <property type="match status" value="1"/>
</dbReference>
<dbReference type="PANTHER" id="PTHR20836:SF0">
    <property type="entry name" value="4-HYDROXY-TETRAHYDRODIPICOLINATE REDUCTASE 1, CHLOROPLASTIC-RELATED"/>
    <property type="match status" value="1"/>
</dbReference>
<dbReference type="GO" id="GO:0016726">
    <property type="term" value="F:oxidoreductase activity, acting on CH or CH2 groups, NAD or NADP as acceptor"/>
    <property type="evidence" value="ECO:0007669"/>
    <property type="project" value="UniProtKB-UniRule"/>
</dbReference>
<dbReference type="GO" id="GO:0009089">
    <property type="term" value="P:lysine biosynthetic process via diaminopimelate"/>
    <property type="evidence" value="ECO:0007669"/>
    <property type="project" value="UniProtKB-UniRule"/>
</dbReference>
<dbReference type="GO" id="GO:0008839">
    <property type="term" value="F:4-hydroxy-tetrahydrodipicolinate reductase"/>
    <property type="evidence" value="ECO:0007669"/>
    <property type="project" value="UniProtKB-UniRule"/>
</dbReference>
<evidence type="ECO:0000256" key="4">
    <source>
        <dbReference type="ARBA" id="ARBA00022857"/>
    </source>
</evidence>
<dbReference type="Gene3D" id="3.30.360.10">
    <property type="entry name" value="Dihydrodipicolinate Reductase, domain 2"/>
    <property type="match status" value="1"/>
</dbReference>
<keyword evidence="3 13" id="KW-0028">Amino-acid biosynthesis</keyword>
<keyword evidence="8 13" id="KW-0457">Lysine biosynthesis</keyword>
<dbReference type="SUPFAM" id="SSF51735">
    <property type="entry name" value="NAD(P)-binding Rossmann-fold domains"/>
    <property type="match status" value="1"/>
</dbReference>
<evidence type="ECO:0000313" key="16">
    <source>
        <dbReference type="EMBL" id="AOZ72875.1"/>
    </source>
</evidence>
<evidence type="ECO:0000256" key="13">
    <source>
        <dbReference type="HAMAP-Rule" id="MF_00102"/>
    </source>
</evidence>
<dbReference type="GO" id="GO:0005829">
    <property type="term" value="C:cytosol"/>
    <property type="evidence" value="ECO:0007669"/>
    <property type="project" value="TreeGrafter"/>
</dbReference>
<dbReference type="InterPro" id="IPR023940">
    <property type="entry name" value="DHDPR_bac"/>
</dbReference>
<dbReference type="STRING" id="1912795.BK816_05855"/>
<evidence type="ECO:0000256" key="2">
    <source>
        <dbReference type="ARBA" id="ARBA00022490"/>
    </source>
</evidence>
<feature type="active site" description="Proton donor" evidence="13">
    <location>
        <position position="134"/>
    </location>
</feature>
<evidence type="ECO:0000256" key="6">
    <source>
        <dbReference type="ARBA" id="ARBA00023002"/>
    </source>
</evidence>
<feature type="binding site" evidence="13">
    <location>
        <position position="34"/>
    </location>
    <ligand>
        <name>NAD(+)</name>
        <dbReference type="ChEBI" id="CHEBI:57540"/>
    </ligand>
</feature>
<comment type="function">
    <text evidence="13">Catalyzes the conversion of 4-hydroxy-tetrahydrodipicolinate (HTPA) to tetrahydrodipicolinate.</text>
</comment>
<organism evidence="16 17">
    <name type="scientific">Boudabousia tangfeifanii</name>
    <dbReference type="NCBI Taxonomy" id="1912795"/>
    <lineage>
        <taxon>Bacteria</taxon>
        <taxon>Bacillati</taxon>
        <taxon>Actinomycetota</taxon>
        <taxon>Actinomycetes</taxon>
        <taxon>Actinomycetales</taxon>
        <taxon>Actinomycetaceae</taxon>
        <taxon>Boudabousia</taxon>
    </lineage>
</organism>
<dbReference type="HAMAP" id="MF_00102">
    <property type="entry name" value="DapB"/>
    <property type="match status" value="1"/>
</dbReference>
<evidence type="ECO:0000256" key="12">
    <source>
        <dbReference type="ARBA" id="ARBA00049396"/>
    </source>
</evidence>